<protein>
    <submittedName>
        <fullName evidence="2">Uncharacterized protein</fullName>
    </submittedName>
</protein>
<dbReference type="EMBL" id="BMAU01021292">
    <property type="protein sequence ID" value="GFY09865.1"/>
    <property type="molecule type" value="Genomic_DNA"/>
</dbReference>
<name>A0A8X6SED9_TRICX</name>
<feature type="compositionally biased region" description="Basic residues" evidence="1">
    <location>
        <begin position="178"/>
        <end position="188"/>
    </location>
</feature>
<feature type="compositionally biased region" description="Basic residues" evidence="1">
    <location>
        <begin position="227"/>
        <end position="237"/>
    </location>
</feature>
<reference evidence="2" key="1">
    <citation type="submission" date="2020-08" db="EMBL/GenBank/DDBJ databases">
        <title>Multicomponent nature underlies the extraordinary mechanical properties of spider dragline silk.</title>
        <authorList>
            <person name="Kono N."/>
            <person name="Nakamura H."/>
            <person name="Mori M."/>
            <person name="Yoshida Y."/>
            <person name="Ohtoshi R."/>
            <person name="Malay A.D."/>
            <person name="Moran D.A.P."/>
            <person name="Tomita M."/>
            <person name="Numata K."/>
            <person name="Arakawa K."/>
        </authorList>
    </citation>
    <scope>NUCLEOTIDE SEQUENCE</scope>
</reference>
<evidence type="ECO:0000313" key="2">
    <source>
        <dbReference type="EMBL" id="GFY09865.1"/>
    </source>
</evidence>
<feature type="region of interest" description="Disordered" evidence="1">
    <location>
        <begin position="153"/>
        <end position="341"/>
    </location>
</feature>
<feature type="compositionally biased region" description="Basic and acidic residues" evidence="1">
    <location>
        <begin position="241"/>
        <end position="251"/>
    </location>
</feature>
<dbReference type="Proteomes" id="UP000887159">
    <property type="component" value="Unassembled WGS sequence"/>
</dbReference>
<feature type="compositionally biased region" description="Basic and acidic residues" evidence="1">
    <location>
        <begin position="208"/>
        <end position="217"/>
    </location>
</feature>
<gene>
    <name evidence="2" type="primary">NCL1_51933</name>
    <name evidence="2" type="ORF">TNCV_3698271</name>
</gene>
<comment type="caution">
    <text evidence="2">The sequence shown here is derived from an EMBL/GenBank/DDBJ whole genome shotgun (WGS) entry which is preliminary data.</text>
</comment>
<feature type="compositionally biased region" description="Basic and acidic residues" evidence="1">
    <location>
        <begin position="161"/>
        <end position="177"/>
    </location>
</feature>
<feature type="compositionally biased region" description="Basic and acidic residues" evidence="1">
    <location>
        <begin position="292"/>
        <end position="322"/>
    </location>
</feature>
<dbReference type="AlphaFoldDB" id="A0A8X6SED9"/>
<proteinExistence type="predicted"/>
<evidence type="ECO:0000256" key="1">
    <source>
        <dbReference type="SAM" id="MobiDB-lite"/>
    </source>
</evidence>
<keyword evidence="3" id="KW-1185">Reference proteome</keyword>
<evidence type="ECO:0000313" key="3">
    <source>
        <dbReference type="Proteomes" id="UP000887159"/>
    </source>
</evidence>
<organism evidence="2 3">
    <name type="scientific">Trichonephila clavipes</name>
    <name type="common">Golden silk orbweaver</name>
    <name type="synonym">Nephila clavipes</name>
    <dbReference type="NCBI Taxonomy" id="2585209"/>
    <lineage>
        <taxon>Eukaryota</taxon>
        <taxon>Metazoa</taxon>
        <taxon>Ecdysozoa</taxon>
        <taxon>Arthropoda</taxon>
        <taxon>Chelicerata</taxon>
        <taxon>Arachnida</taxon>
        <taxon>Araneae</taxon>
        <taxon>Araneomorphae</taxon>
        <taxon>Entelegynae</taxon>
        <taxon>Araneoidea</taxon>
        <taxon>Nephilidae</taxon>
        <taxon>Trichonephila</taxon>
    </lineage>
</organism>
<sequence>MKTGTDIFMNSLSRCALSVNETTNKTPAELFLGRKTITPFRKLINVTEGAEYVGRNIEKLFDEARQNRRKQHKHWGKYYNRKRREVNIKVNDLVLLQTHFISAAGRRVVGKFMPKFEGPYRVLEVRNNNLIILKRGKKVTVNIDQVRVYRPRKSDTISSDSHVETLYEGQRSSDRSSRSKPGKFKGSRKTSSEQNNGHKSSKGNAGWEDPRLERKVDSNGSGDKINIKKSKIYRKRSLQGSEHRDQKRPTPEPKQGIKRAIPSSVSSRNHKYRRPNNPSQGSQPIAGPSHQQDSRQDKSPTVASRHEGSGQYNKTRETKTTKNEPTGQLRGELSGRNRRQK</sequence>
<accession>A0A8X6SED9</accession>